<gene>
    <name evidence="1" type="ORF">BFLFYP10_02533</name>
</gene>
<dbReference type="InterPro" id="IPR053148">
    <property type="entry name" value="PD-DEXK-like_domain"/>
</dbReference>
<accession>A0A6N2VUX6</accession>
<dbReference type="PANTHER" id="PTHR30547:SF0">
    <property type="entry name" value="BLR8175 PROTEIN"/>
    <property type="match status" value="1"/>
</dbReference>
<organism evidence="1">
    <name type="scientific">Bacteroides faecis</name>
    <dbReference type="NCBI Taxonomy" id="674529"/>
    <lineage>
        <taxon>Bacteria</taxon>
        <taxon>Pseudomonadati</taxon>
        <taxon>Bacteroidota</taxon>
        <taxon>Bacteroidia</taxon>
        <taxon>Bacteroidales</taxon>
        <taxon>Bacteroidaceae</taxon>
        <taxon>Bacteroides</taxon>
    </lineage>
</organism>
<proteinExistence type="predicted"/>
<protein>
    <submittedName>
        <fullName evidence="1">Uncharacterized protein</fullName>
    </submittedName>
</protein>
<dbReference type="EMBL" id="CACRSZ010000056">
    <property type="protein sequence ID" value="VYT34269.1"/>
    <property type="molecule type" value="Genomic_DNA"/>
</dbReference>
<evidence type="ECO:0000313" key="1">
    <source>
        <dbReference type="EMBL" id="VYT34269.1"/>
    </source>
</evidence>
<reference evidence="1" key="1">
    <citation type="submission" date="2019-11" db="EMBL/GenBank/DDBJ databases">
        <authorList>
            <person name="Feng L."/>
        </authorList>
    </citation>
    <scope>NUCLEOTIDE SEQUENCE</scope>
    <source>
        <strain evidence="1">BfaecisLFYP10</strain>
    </source>
</reference>
<name>A0A6N2VUX6_9BACE</name>
<dbReference type="PANTHER" id="PTHR30547">
    <property type="entry name" value="UNCHARACTERIZED PROTEIN YHCG-RELATED"/>
    <property type="match status" value="1"/>
</dbReference>
<sequence>MSENGWSRDFLIEAIKQDYYHSHGALTSSFAATLPEIQAKQVKETLKDPYIFDMLTFTEEYDERGIELGLIKHIEVSE</sequence>
<dbReference type="AlphaFoldDB" id="A0A6N2VUX6"/>